<protein>
    <submittedName>
        <fullName evidence="3">Uncharacterized protein</fullName>
    </submittedName>
</protein>
<dbReference type="CDD" id="cd24146">
    <property type="entry name" value="nat-AmDH_N_like"/>
    <property type="match status" value="1"/>
</dbReference>
<evidence type="ECO:0000259" key="2">
    <source>
        <dbReference type="Pfam" id="PF19328"/>
    </source>
</evidence>
<feature type="domain" description="2,4-diaminopentanoate dehydrogenase C-terminal" evidence="2">
    <location>
        <begin position="140"/>
        <end position="327"/>
    </location>
</feature>
<dbReference type="InterPro" id="IPR045760">
    <property type="entry name" value="DAP_DH_C"/>
</dbReference>
<proteinExistence type="predicted"/>
<dbReference type="Gene3D" id="3.40.50.720">
    <property type="entry name" value="NAD(P)-binding Rossmann-like Domain"/>
    <property type="match status" value="1"/>
</dbReference>
<accession>A0A381N3K0</accession>
<name>A0A381N3K0_9ZZZZ</name>
<dbReference type="Pfam" id="PF02629">
    <property type="entry name" value="CoA_binding"/>
    <property type="match status" value="1"/>
</dbReference>
<feature type="domain" description="CoA-binding" evidence="1">
    <location>
        <begin position="2"/>
        <end position="100"/>
    </location>
</feature>
<dbReference type="InterPro" id="IPR036291">
    <property type="entry name" value="NAD(P)-bd_dom_sf"/>
</dbReference>
<dbReference type="InterPro" id="IPR003781">
    <property type="entry name" value="CoA-bd"/>
</dbReference>
<sequence length="330" mass="36219">MIKVIQIGFGPLGVQIAEFIAKKSTIKTVAVVDNDPDLYNKNINDFSSDLNDQIFISNSVNEALKNINEIPDVAIITTVSSLKKIYNQIKEVVQHNINVISTCEELSYPWKTDPSLSKKLNDLCKLNNVACLGTGVNPGFLMDYLPSVLSTVCKEINNIRICRVQDATFRRIPFQKKIGAGLDLSEFKNKELEGTLRHVGLTESLHLLAKTLNFDIDNVTETLNPVICKSDLNGSINIKKGQARGVEQIAYGYLNSEVVIEMQFKAAVGESRSYDRIEVDGIPSFVSEIEGGINGDIATCSIAINSIKSIMKASPGLHTMADIAVPGYIH</sequence>
<evidence type="ECO:0000313" key="3">
    <source>
        <dbReference type="EMBL" id="SUZ49097.1"/>
    </source>
</evidence>
<dbReference type="SUPFAM" id="SSF51735">
    <property type="entry name" value="NAD(P)-binding Rossmann-fold domains"/>
    <property type="match status" value="1"/>
</dbReference>
<evidence type="ECO:0000259" key="1">
    <source>
        <dbReference type="Pfam" id="PF02629"/>
    </source>
</evidence>
<dbReference type="AlphaFoldDB" id="A0A381N3K0"/>
<organism evidence="3">
    <name type="scientific">marine metagenome</name>
    <dbReference type="NCBI Taxonomy" id="408172"/>
    <lineage>
        <taxon>unclassified sequences</taxon>
        <taxon>metagenomes</taxon>
        <taxon>ecological metagenomes</taxon>
    </lineage>
</organism>
<dbReference type="Pfam" id="PF19328">
    <property type="entry name" value="DAP_DH_C"/>
    <property type="match status" value="1"/>
</dbReference>
<dbReference type="EMBL" id="UINC01000102">
    <property type="protein sequence ID" value="SUZ49097.1"/>
    <property type="molecule type" value="Genomic_DNA"/>
</dbReference>
<reference evidence="3" key="1">
    <citation type="submission" date="2018-05" db="EMBL/GenBank/DDBJ databases">
        <authorList>
            <person name="Lanie J.A."/>
            <person name="Ng W.-L."/>
            <person name="Kazmierczak K.M."/>
            <person name="Andrzejewski T.M."/>
            <person name="Davidsen T.M."/>
            <person name="Wayne K.J."/>
            <person name="Tettelin H."/>
            <person name="Glass J.I."/>
            <person name="Rusch D."/>
            <person name="Podicherti R."/>
            <person name="Tsui H.-C.T."/>
            <person name="Winkler M.E."/>
        </authorList>
    </citation>
    <scope>NUCLEOTIDE SEQUENCE</scope>
</reference>
<gene>
    <name evidence="3" type="ORF">METZ01_LOCUS1951</name>
</gene>